<evidence type="ECO:0000256" key="2">
    <source>
        <dbReference type="ARBA" id="ARBA00022840"/>
    </source>
</evidence>
<dbReference type="SMART" id="SM00382">
    <property type="entry name" value="AAA"/>
    <property type="match status" value="1"/>
</dbReference>
<comment type="caution">
    <text evidence="6">The sequence shown here is derived from an EMBL/GenBank/DDBJ whole genome shotgun (WGS) entry which is preliminary data.</text>
</comment>
<dbReference type="PROSITE" id="PS00676">
    <property type="entry name" value="SIGMA54_INTERACT_2"/>
    <property type="match status" value="1"/>
</dbReference>
<name>A0A9D2N0N2_9FIRM</name>
<reference evidence="6" key="1">
    <citation type="journal article" date="2021" name="PeerJ">
        <title>Extensive microbial diversity within the chicken gut microbiome revealed by metagenomics and culture.</title>
        <authorList>
            <person name="Gilroy R."/>
            <person name="Ravi A."/>
            <person name="Getino M."/>
            <person name="Pursley I."/>
            <person name="Horton D.L."/>
            <person name="Alikhan N.F."/>
            <person name="Baker D."/>
            <person name="Gharbi K."/>
            <person name="Hall N."/>
            <person name="Watson M."/>
            <person name="Adriaenssens E.M."/>
            <person name="Foster-Nyarko E."/>
            <person name="Jarju S."/>
            <person name="Secka A."/>
            <person name="Antonio M."/>
            <person name="Oren A."/>
            <person name="Chaudhuri R.R."/>
            <person name="La Ragione R."/>
            <person name="Hildebrand F."/>
            <person name="Pallen M.J."/>
        </authorList>
    </citation>
    <scope>NUCLEOTIDE SEQUENCE</scope>
    <source>
        <strain evidence="6">CHK180-15479</strain>
    </source>
</reference>
<dbReference type="SUPFAM" id="SSF46689">
    <property type="entry name" value="Homeodomain-like"/>
    <property type="match status" value="1"/>
</dbReference>
<dbReference type="InterPro" id="IPR002078">
    <property type="entry name" value="Sigma_54_int"/>
</dbReference>
<dbReference type="InterPro" id="IPR025943">
    <property type="entry name" value="Sigma_54_int_dom_ATP-bd_2"/>
</dbReference>
<dbReference type="EMBL" id="DWWT01000017">
    <property type="protein sequence ID" value="HJC05426.1"/>
    <property type="molecule type" value="Genomic_DNA"/>
</dbReference>
<organism evidence="6 7">
    <name type="scientific">Candidatus Enterocloster excrementipullorum</name>
    <dbReference type="NCBI Taxonomy" id="2838559"/>
    <lineage>
        <taxon>Bacteria</taxon>
        <taxon>Bacillati</taxon>
        <taxon>Bacillota</taxon>
        <taxon>Clostridia</taxon>
        <taxon>Lachnospirales</taxon>
        <taxon>Lachnospiraceae</taxon>
        <taxon>Enterocloster</taxon>
    </lineage>
</organism>
<dbReference type="InterPro" id="IPR009057">
    <property type="entry name" value="Homeodomain-like_sf"/>
</dbReference>
<dbReference type="PANTHER" id="PTHR32071:SF57">
    <property type="entry name" value="C4-DICARBOXYLATE TRANSPORT TRANSCRIPTIONAL REGULATORY PROTEIN DCTD"/>
    <property type="match status" value="1"/>
</dbReference>
<dbReference type="PROSITE" id="PS50045">
    <property type="entry name" value="SIGMA54_INTERACT_4"/>
    <property type="match status" value="1"/>
</dbReference>
<dbReference type="Pfam" id="PF25601">
    <property type="entry name" value="AAA_lid_14"/>
    <property type="match status" value="1"/>
</dbReference>
<accession>A0A9D2N0N2</accession>
<dbReference type="GO" id="GO:0006355">
    <property type="term" value="P:regulation of DNA-templated transcription"/>
    <property type="evidence" value="ECO:0007669"/>
    <property type="project" value="InterPro"/>
</dbReference>
<keyword evidence="2" id="KW-0067">ATP-binding</keyword>
<dbReference type="PANTHER" id="PTHR32071">
    <property type="entry name" value="TRANSCRIPTIONAL REGULATORY PROTEIN"/>
    <property type="match status" value="1"/>
</dbReference>
<evidence type="ECO:0000256" key="1">
    <source>
        <dbReference type="ARBA" id="ARBA00022741"/>
    </source>
</evidence>
<dbReference type="Pfam" id="PF02954">
    <property type="entry name" value="HTH_8"/>
    <property type="match status" value="1"/>
</dbReference>
<evidence type="ECO:0000256" key="4">
    <source>
        <dbReference type="ARBA" id="ARBA00023163"/>
    </source>
</evidence>
<dbReference type="PRINTS" id="PR01590">
    <property type="entry name" value="HTHFIS"/>
</dbReference>
<dbReference type="Gene3D" id="1.10.8.60">
    <property type="match status" value="1"/>
</dbReference>
<dbReference type="InterPro" id="IPR058031">
    <property type="entry name" value="AAA_lid_NorR"/>
</dbReference>
<dbReference type="AlphaFoldDB" id="A0A9D2N0N2"/>
<dbReference type="PROSITE" id="PS00675">
    <property type="entry name" value="SIGMA54_INTERACT_1"/>
    <property type="match status" value="1"/>
</dbReference>
<keyword evidence="3" id="KW-0805">Transcription regulation</keyword>
<evidence type="ECO:0000313" key="6">
    <source>
        <dbReference type="EMBL" id="HJC05426.1"/>
    </source>
</evidence>
<feature type="domain" description="Sigma-54 factor interaction" evidence="5">
    <location>
        <begin position="308"/>
        <end position="539"/>
    </location>
</feature>
<dbReference type="Gene3D" id="1.10.10.60">
    <property type="entry name" value="Homeodomain-like"/>
    <property type="match status" value="1"/>
</dbReference>
<proteinExistence type="predicted"/>
<dbReference type="InterPro" id="IPR003593">
    <property type="entry name" value="AAA+_ATPase"/>
</dbReference>
<dbReference type="InterPro" id="IPR027417">
    <property type="entry name" value="P-loop_NTPase"/>
</dbReference>
<gene>
    <name evidence="6" type="ORF">H9704_04635</name>
</gene>
<dbReference type="InterPro" id="IPR002197">
    <property type="entry name" value="HTH_Fis"/>
</dbReference>
<keyword evidence="1" id="KW-0547">Nucleotide-binding</keyword>
<sequence>MEEKEKQERIFHKAKPAHVEAERERLLGYNIYLERYVAKTFNKLKKQTFAIGLFSAEGILVDLYPRDDKTLEELFGGDIQVGDIWQDVGYNGVSQGLSIRRSCSSVGEENENPVLKKYAIYFSIMNMRGIYEPYDLEPACGVAILTPVKNAWDVYYAMIVGIAHDLMLNVQFKNTSVKFYERSGKGLLVVDAMMADKTIVTYYNEELLRILGVPKINLWYRPVEELINPLPDNREFWSIIEACRVVSNYPLKIRVGEMETECLVSTDAYKQPSIKSVGVIFYMTTQQKISAEVSEKMANGAVKSFDDIIGEDMELKKIIERAKRMALTDSNIMILGESGTGKDVMAQAIHNASHRRKKPFIALNCGAVPKDLIESELFGYEAGAFTGAKKNGNMGKFELASGGTIFLDEIGEMPLDLQAKLLRVVEQKQLMRLGGSRLINVDVKIIAATNVDIWDMIQKKQFRADLFYRLSTMRLNLMPLRERKGDIIPLSEFFIRRISNRIGKQNIMRLTEESKELLLSMDWLGNVRELQNLMECIVQLYPGDLILPQYILENTVGYVRPCDRVQMRPANGQEQAMPEPLPQPERPQALTREEIQNALHICGNNRTNAAKYLGISRRTLYRKLEEFGFI</sequence>
<dbReference type="GO" id="GO:0043565">
    <property type="term" value="F:sequence-specific DNA binding"/>
    <property type="evidence" value="ECO:0007669"/>
    <property type="project" value="InterPro"/>
</dbReference>
<dbReference type="FunFam" id="3.40.50.300:FF:000006">
    <property type="entry name" value="DNA-binding transcriptional regulator NtrC"/>
    <property type="match status" value="1"/>
</dbReference>
<dbReference type="Proteomes" id="UP000823910">
    <property type="component" value="Unassembled WGS sequence"/>
</dbReference>
<evidence type="ECO:0000313" key="7">
    <source>
        <dbReference type="Proteomes" id="UP000823910"/>
    </source>
</evidence>
<dbReference type="InterPro" id="IPR025662">
    <property type="entry name" value="Sigma_54_int_dom_ATP-bd_1"/>
</dbReference>
<evidence type="ECO:0000256" key="3">
    <source>
        <dbReference type="ARBA" id="ARBA00023015"/>
    </source>
</evidence>
<dbReference type="Pfam" id="PF00158">
    <property type="entry name" value="Sigma54_activat"/>
    <property type="match status" value="1"/>
</dbReference>
<dbReference type="Gene3D" id="3.40.50.300">
    <property type="entry name" value="P-loop containing nucleotide triphosphate hydrolases"/>
    <property type="match status" value="1"/>
</dbReference>
<keyword evidence="4" id="KW-0804">Transcription</keyword>
<reference evidence="6" key="2">
    <citation type="submission" date="2021-04" db="EMBL/GenBank/DDBJ databases">
        <authorList>
            <person name="Gilroy R."/>
        </authorList>
    </citation>
    <scope>NUCLEOTIDE SEQUENCE</scope>
    <source>
        <strain evidence="6">CHK180-15479</strain>
    </source>
</reference>
<evidence type="ECO:0000259" key="5">
    <source>
        <dbReference type="PROSITE" id="PS50045"/>
    </source>
</evidence>
<dbReference type="CDD" id="cd00009">
    <property type="entry name" value="AAA"/>
    <property type="match status" value="1"/>
</dbReference>
<protein>
    <submittedName>
        <fullName evidence="6">Sigma 54-interacting transcriptional regulator</fullName>
    </submittedName>
</protein>
<dbReference type="SUPFAM" id="SSF52540">
    <property type="entry name" value="P-loop containing nucleoside triphosphate hydrolases"/>
    <property type="match status" value="1"/>
</dbReference>
<dbReference type="GO" id="GO:0005524">
    <property type="term" value="F:ATP binding"/>
    <property type="evidence" value="ECO:0007669"/>
    <property type="project" value="UniProtKB-KW"/>
</dbReference>